<name>A0ABY1ABE9_9LACO</name>
<dbReference type="Pfam" id="PF08984">
    <property type="entry name" value="DUF1858"/>
    <property type="match status" value="1"/>
</dbReference>
<dbReference type="Proteomes" id="UP000182089">
    <property type="component" value="Unassembled WGS sequence"/>
</dbReference>
<dbReference type="EMBL" id="FOCC01000006">
    <property type="protein sequence ID" value="SEM64911.1"/>
    <property type="molecule type" value="Genomic_DNA"/>
</dbReference>
<evidence type="ECO:0000313" key="2">
    <source>
        <dbReference type="EMBL" id="SEM64911.1"/>
    </source>
</evidence>
<evidence type="ECO:0000313" key="3">
    <source>
        <dbReference type="Proteomes" id="UP000182089"/>
    </source>
</evidence>
<feature type="domain" description="DUF1858" evidence="1">
    <location>
        <begin position="5"/>
        <end position="62"/>
    </location>
</feature>
<dbReference type="InterPro" id="IPR038062">
    <property type="entry name" value="ScdA-like_N_sf"/>
</dbReference>
<proteinExistence type="predicted"/>
<comment type="caution">
    <text evidence="2">The sequence shown here is derived from an EMBL/GenBank/DDBJ whole genome shotgun (WGS) entry which is preliminary data.</text>
</comment>
<organism evidence="2 3">
    <name type="scientific">Ligilactobacillus ruminis</name>
    <dbReference type="NCBI Taxonomy" id="1623"/>
    <lineage>
        <taxon>Bacteria</taxon>
        <taxon>Bacillati</taxon>
        <taxon>Bacillota</taxon>
        <taxon>Bacilli</taxon>
        <taxon>Lactobacillales</taxon>
        <taxon>Lactobacillaceae</taxon>
        <taxon>Ligilactobacillus</taxon>
    </lineage>
</organism>
<dbReference type="InterPro" id="IPR015077">
    <property type="entry name" value="DUF1858"/>
</dbReference>
<reference evidence="2 3" key="1">
    <citation type="submission" date="2016-10" db="EMBL/GenBank/DDBJ databases">
        <authorList>
            <person name="Varghese N."/>
            <person name="Submissions S."/>
        </authorList>
    </citation>
    <scope>NUCLEOTIDE SEQUENCE [LARGE SCALE GENOMIC DNA]</scope>
    <source>
        <strain evidence="2 3">WC1T17</strain>
    </source>
</reference>
<sequence>MQKVIDFQVPIYELAQKYPDFVDTMVDLGFTKIKIPGMLTSVGRIVNLNKGSRAMGIDKDKIKAAFEAKGYEVINFDN</sequence>
<dbReference type="Gene3D" id="1.10.3910.10">
    <property type="entry name" value="SP0561-like"/>
    <property type="match status" value="1"/>
</dbReference>
<evidence type="ECO:0000259" key="1">
    <source>
        <dbReference type="Pfam" id="PF08984"/>
    </source>
</evidence>
<accession>A0ABY1ABE9</accession>
<protein>
    <recommendedName>
        <fullName evidence="1">DUF1858 domain-containing protein</fullName>
    </recommendedName>
</protein>
<gene>
    <name evidence="2" type="ORF">SAMN05216431_10618</name>
</gene>
<dbReference type="SUPFAM" id="SSF140683">
    <property type="entry name" value="SP0561-like"/>
    <property type="match status" value="1"/>
</dbReference>